<dbReference type="InterPro" id="IPR029063">
    <property type="entry name" value="SAM-dependent_MTases_sf"/>
</dbReference>
<evidence type="ECO:0000313" key="2">
    <source>
        <dbReference type="Proteomes" id="UP000515291"/>
    </source>
</evidence>
<dbReference type="RefSeq" id="WP_184514984.1">
    <property type="nucleotide sequence ID" value="NZ_CP050292.1"/>
</dbReference>
<dbReference type="KEGG" id="trb:HB776_03135"/>
<protein>
    <submittedName>
        <fullName evidence="1">Uncharacterized protein</fullName>
    </submittedName>
</protein>
<gene>
    <name evidence="1" type="ORF">HB776_03135</name>
</gene>
<dbReference type="Gene3D" id="3.40.50.150">
    <property type="entry name" value="Vaccinia Virus protein VP39"/>
    <property type="match status" value="1"/>
</dbReference>
<sequence>MAVLEAISPHLARGSVVAFDQFAHPKRPGETLACMAALKFGNLRLRRVPFLPNPAYFIVE</sequence>
<proteinExistence type="predicted"/>
<organism evidence="1 2">
    <name type="scientific">Tardiphaga robiniae</name>
    <dbReference type="NCBI Taxonomy" id="943830"/>
    <lineage>
        <taxon>Bacteria</taxon>
        <taxon>Pseudomonadati</taxon>
        <taxon>Pseudomonadota</taxon>
        <taxon>Alphaproteobacteria</taxon>
        <taxon>Hyphomicrobiales</taxon>
        <taxon>Nitrobacteraceae</taxon>
        <taxon>Tardiphaga</taxon>
    </lineage>
</organism>
<evidence type="ECO:0000313" key="1">
    <source>
        <dbReference type="EMBL" id="QND70344.1"/>
    </source>
</evidence>
<accession>A0A7G6TUB2</accession>
<name>A0A7G6TUB2_9BRAD</name>
<dbReference type="EMBL" id="CP050292">
    <property type="protein sequence ID" value="QND70344.1"/>
    <property type="molecule type" value="Genomic_DNA"/>
</dbReference>
<dbReference type="Proteomes" id="UP000515291">
    <property type="component" value="Chromosome"/>
</dbReference>
<dbReference type="AlphaFoldDB" id="A0A7G6TUB2"/>
<reference evidence="2" key="1">
    <citation type="journal article" date="2020" name="Mol. Plant Microbe">
        <title>Rhizobial microsymbionts of the narrowly endemic Oxytropis species growing in Kamchatka are characterized by significant genetic diversity and possess a set of genes that are associated with T3SS and T6SS secretion systems and can affect the development of symbiosis.</title>
        <authorList>
            <person name="Safronova V."/>
            <person name="Guro P."/>
            <person name="Sazanova A."/>
            <person name="Kuznetsova I."/>
            <person name="Belimov A."/>
            <person name="Yakubov V."/>
            <person name="Chirak E."/>
            <person name="Afonin A."/>
            <person name="Gogolev Y."/>
            <person name="Andronov E."/>
            <person name="Tikhonovich I."/>
        </authorList>
    </citation>
    <scope>NUCLEOTIDE SEQUENCE [LARGE SCALE GENOMIC DNA]</scope>
    <source>
        <strain evidence="2">581</strain>
    </source>
</reference>